<proteinExistence type="predicted"/>
<protein>
    <submittedName>
        <fullName evidence="2">Uncharacterized protein</fullName>
    </submittedName>
</protein>
<accession>A0AC35TR55</accession>
<dbReference type="Proteomes" id="UP000095286">
    <property type="component" value="Unplaced"/>
</dbReference>
<sequence>MKLFETMDDVERHMVRLQLSETSMPSSDATNVYWSKYDNLIQVINKTSELSSGAYNEIFMEDNATVNFIFKCHLYDFIYLQISSIKKYKNSKDPGLTIDEIFSPTGSGVKEINQYLKELPLSAFEEWIDIKEGKDRNHLLTINSGKQKKHYTYE</sequence>
<organism evidence="1 2">
    <name type="scientific">Rhabditophanes sp. KR3021</name>
    <dbReference type="NCBI Taxonomy" id="114890"/>
    <lineage>
        <taxon>Eukaryota</taxon>
        <taxon>Metazoa</taxon>
        <taxon>Ecdysozoa</taxon>
        <taxon>Nematoda</taxon>
        <taxon>Chromadorea</taxon>
        <taxon>Rhabditida</taxon>
        <taxon>Tylenchina</taxon>
        <taxon>Panagrolaimomorpha</taxon>
        <taxon>Strongyloidoidea</taxon>
        <taxon>Alloionematidae</taxon>
        <taxon>Rhabditophanes</taxon>
    </lineage>
</organism>
<dbReference type="WBParaSite" id="RSKR_0000348500.1">
    <property type="protein sequence ID" value="RSKR_0000348500.1"/>
    <property type="gene ID" value="RSKR_0000348500"/>
</dbReference>
<name>A0AC35TR55_9BILA</name>
<evidence type="ECO:0000313" key="1">
    <source>
        <dbReference type="Proteomes" id="UP000095286"/>
    </source>
</evidence>
<evidence type="ECO:0000313" key="2">
    <source>
        <dbReference type="WBParaSite" id="RSKR_0000348500.1"/>
    </source>
</evidence>
<reference evidence="2" key="1">
    <citation type="submission" date="2016-11" db="UniProtKB">
        <authorList>
            <consortium name="WormBaseParasite"/>
        </authorList>
    </citation>
    <scope>IDENTIFICATION</scope>
    <source>
        <strain evidence="2">KR3021</strain>
    </source>
</reference>